<sequence>MNVGSLGNDPGLFFPFESSDFPPKPVAQLSIRPDPVGAILKLKNFRQTGAHHTPHRCKRCNASPYDQSRNAHECIGLAAPGFDTPRHGQASLLNHISTKYLADFELFKVSRYTPNTKFSLVNFYPEKYSKLEAIGLKKIPTLSAKVAHQMR</sequence>
<name>S8B586_PENO1</name>
<evidence type="ECO:0000313" key="1">
    <source>
        <dbReference type="EMBL" id="EPS34023.1"/>
    </source>
</evidence>
<organism evidence="1 2">
    <name type="scientific">Penicillium oxalicum (strain 114-2 / CGMCC 5302)</name>
    <name type="common">Penicillium decumbens</name>
    <dbReference type="NCBI Taxonomy" id="933388"/>
    <lineage>
        <taxon>Eukaryota</taxon>
        <taxon>Fungi</taxon>
        <taxon>Dikarya</taxon>
        <taxon>Ascomycota</taxon>
        <taxon>Pezizomycotina</taxon>
        <taxon>Eurotiomycetes</taxon>
        <taxon>Eurotiomycetidae</taxon>
        <taxon>Eurotiales</taxon>
        <taxon>Aspergillaceae</taxon>
        <taxon>Penicillium</taxon>
    </lineage>
</organism>
<dbReference type="AlphaFoldDB" id="S8B586"/>
<evidence type="ECO:0000313" key="2">
    <source>
        <dbReference type="Proteomes" id="UP000019376"/>
    </source>
</evidence>
<dbReference type="Proteomes" id="UP000019376">
    <property type="component" value="Unassembled WGS sequence"/>
</dbReference>
<reference evidence="1 2" key="1">
    <citation type="journal article" date="2013" name="PLoS ONE">
        <title>Genomic and secretomic analyses reveal unique features of the lignocellulolytic enzyme system of Penicillium decumbens.</title>
        <authorList>
            <person name="Liu G."/>
            <person name="Zhang L."/>
            <person name="Wei X."/>
            <person name="Zou G."/>
            <person name="Qin Y."/>
            <person name="Ma L."/>
            <person name="Li J."/>
            <person name="Zheng H."/>
            <person name="Wang S."/>
            <person name="Wang C."/>
            <person name="Xun L."/>
            <person name="Zhao G.-P."/>
            <person name="Zhou Z."/>
            <person name="Qu Y."/>
        </authorList>
    </citation>
    <scope>NUCLEOTIDE SEQUENCE [LARGE SCALE GENOMIC DNA]</scope>
    <source>
        <strain evidence="2">114-2 / CGMCC 5302</strain>
    </source>
</reference>
<gene>
    <name evidence="1" type="ORF">PDE_08985</name>
</gene>
<proteinExistence type="predicted"/>
<dbReference type="HOGENOM" id="CLU_1732101_0_0_1"/>
<protein>
    <submittedName>
        <fullName evidence="1">Uncharacterized protein</fullName>
    </submittedName>
</protein>
<dbReference type="EMBL" id="KB644415">
    <property type="protein sequence ID" value="EPS34023.1"/>
    <property type="molecule type" value="Genomic_DNA"/>
</dbReference>
<accession>S8B586</accession>
<keyword evidence="2" id="KW-1185">Reference proteome</keyword>